<accession>A0A1I8FJA2</accession>
<sequence length="249" mass="26994">AKQSGVKLLLEEEDCNYANADSVAGEPPAGAGSSLCQLVHADLLLYCIRARYRTAAARLYMADAAAVAPVCHDTSAQPHLVLVSAGQAQSEGLSSRRRLRQNARAEIPPELPVLFLGVRQRPTSSWRTPGAQRGGQANCSLAIEPRYRQLPSIGLPPSALFDYRPRARRSFSAGVQRSPIFSRQPRRNRRQMRNAVKIENILAYLVDLSQSGGAAADRSLSDSSCSADTHLTDDDSASLTPRLEIDEAT</sequence>
<evidence type="ECO:0000256" key="1">
    <source>
        <dbReference type="SAM" id="MobiDB-lite"/>
    </source>
</evidence>
<evidence type="ECO:0000313" key="2">
    <source>
        <dbReference type="Proteomes" id="UP000095280"/>
    </source>
</evidence>
<evidence type="ECO:0000313" key="3">
    <source>
        <dbReference type="WBParaSite" id="maker-unitig_36795-snap-gene-0.2-mRNA-1"/>
    </source>
</evidence>
<reference evidence="3" key="1">
    <citation type="submission" date="2016-11" db="UniProtKB">
        <authorList>
            <consortium name="WormBaseParasite"/>
        </authorList>
    </citation>
    <scope>IDENTIFICATION</scope>
</reference>
<protein>
    <submittedName>
        <fullName evidence="3">Pecanex-like protein</fullName>
    </submittedName>
</protein>
<dbReference type="WBParaSite" id="maker-unitig_36795-snap-gene-0.2-mRNA-1">
    <property type="protein sequence ID" value="maker-unitig_36795-snap-gene-0.2-mRNA-1"/>
    <property type="gene ID" value="maker-unitig_36795-snap-gene-0.2"/>
</dbReference>
<dbReference type="AlphaFoldDB" id="A0A1I8FJA2"/>
<dbReference type="Proteomes" id="UP000095280">
    <property type="component" value="Unplaced"/>
</dbReference>
<organism evidence="2 3">
    <name type="scientific">Macrostomum lignano</name>
    <dbReference type="NCBI Taxonomy" id="282301"/>
    <lineage>
        <taxon>Eukaryota</taxon>
        <taxon>Metazoa</taxon>
        <taxon>Spiralia</taxon>
        <taxon>Lophotrochozoa</taxon>
        <taxon>Platyhelminthes</taxon>
        <taxon>Rhabditophora</taxon>
        <taxon>Macrostomorpha</taxon>
        <taxon>Macrostomida</taxon>
        <taxon>Macrostomidae</taxon>
        <taxon>Macrostomum</taxon>
    </lineage>
</organism>
<proteinExistence type="predicted"/>
<feature type="region of interest" description="Disordered" evidence="1">
    <location>
        <begin position="216"/>
        <end position="249"/>
    </location>
</feature>
<name>A0A1I8FJA2_9PLAT</name>
<keyword evidence="2" id="KW-1185">Reference proteome</keyword>